<organism evidence="2 3">
    <name type="scientific">Corynebacterium uterequi</name>
    <dbReference type="NCBI Taxonomy" id="1072256"/>
    <lineage>
        <taxon>Bacteria</taxon>
        <taxon>Bacillati</taxon>
        <taxon>Actinomycetota</taxon>
        <taxon>Actinomycetes</taxon>
        <taxon>Mycobacteriales</taxon>
        <taxon>Corynebacteriaceae</taxon>
        <taxon>Corynebacterium</taxon>
    </lineage>
</organism>
<keyword evidence="3" id="KW-1185">Reference proteome</keyword>
<evidence type="ECO:0000259" key="1">
    <source>
        <dbReference type="Pfam" id="PF01323"/>
    </source>
</evidence>
<reference evidence="2 3" key="1">
    <citation type="journal article" date="2015" name="Genome Announc.">
        <title>Virulence Factor Genes Detected in the Complete Genome Sequence of Corynebacterium uterequi DSM 45634, Isolated from the Uterus of a Maiden Mare.</title>
        <authorList>
            <person name="Ruckert C."/>
            <person name="Kriete M."/>
            <person name="Jaenicke S."/>
            <person name="Winkler A."/>
            <person name="Tauch A."/>
        </authorList>
    </citation>
    <scope>NUCLEOTIDE SEQUENCE [LARGE SCALE GENOMIC DNA]</scope>
    <source>
        <strain evidence="2 3">DSM 45634</strain>
    </source>
</reference>
<dbReference type="KEGG" id="cut:CUTER_05615"/>
<dbReference type="RefSeq" id="WP_047259584.1">
    <property type="nucleotide sequence ID" value="NZ_CP011546.1"/>
</dbReference>
<dbReference type="InterPro" id="IPR036249">
    <property type="entry name" value="Thioredoxin-like_sf"/>
</dbReference>
<dbReference type="Gene3D" id="1.10.472.60">
    <property type="entry name" value="putative protein disulfide isomerase domain"/>
    <property type="match status" value="1"/>
</dbReference>
<feature type="domain" description="DSBA-like thioredoxin" evidence="1">
    <location>
        <begin position="14"/>
        <end position="203"/>
    </location>
</feature>
<dbReference type="GO" id="GO:0016491">
    <property type="term" value="F:oxidoreductase activity"/>
    <property type="evidence" value="ECO:0007669"/>
    <property type="project" value="InterPro"/>
</dbReference>
<sequence length="224" mass="23953">MSPTGDKIQFLYAFDALCGWCYGFGPALMSFTTANAERIDVDVRSGGLFTGSRVMPVRDFTHAAESNVAIAKATGAVFGEGYEAMIAEGSTVMDSTYPAKGLIALRRQIEARAEGSTSVALVQAAEAIHKAWYLDGKDLSNEQVYRAIAKDLGLDADAVAADFASSDTTRGAQQEFVELSRLGVTRFPTLIMATERGPRVFGSPTATGEQLTEILDAYLDGRIS</sequence>
<accession>A0A0G3HCW9</accession>
<proteinExistence type="predicted"/>
<gene>
    <name evidence="2" type="ORF">CUTER_05615</name>
</gene>
<dbReference type="AlphaFoldDB" id="A0A0G3HCW9"/>
<dbReference type="SUPFAM" id="SSF52833">
    <property type="entry name" value="Thioredoxin-like"/>
    <property type="match status" value="1"/>
</dbReference>
<dbReference type="OrthoDB" id="9813770at2"/>
<dbReference type="PATRIC" id="fig|1072256.5.peg.1112"/>
<reference evidence="3" key="2">
    <citation type="submission" date="2015-05" db="EMBL/GenBank/DDBJ databases">
        <title>Complete genome sequence of Corynebacterium uterequi DSM 45634, isolated from the uterus of a maiden mare.</title>
        <authorList>
            <person name="Ruckert C."/>
            <person name="Albersmeier A."/>
            <person name="Winkler A."/>
            <person name="Tauch A."/>
        </authorList>
    </citation>
    <scope>NUCLEOTIDE SEQUENCE [LARGE SCALE GENOMIC DNA]</scope>
    <source>
        <strain evidence="3">DSM 45634</strain>
    </source>
</reference>
<dbReference type="Gene3D" id="3.40.30.10">
    <property type="entry name" value="Glutaredoxin"/>
    <property type="match status" value="1"/>
</dbReference>
<evidence type="ECO:0000313" key="2">
    <source>
        <dbReference type="EMBL" id="AKK11119.1"/>
    </source>
</evidence>
<dbReference type="PANTHER" id="PTHR13887:SF54">
    <property type="entry name" value="DSBA FAMILY PROTEIN"/>
    <property type="match status" value="1"/>
</dbReference>
<dbReference type="STRING" id="1072256.CUTER_05615"/>
<evidence type="ECO:0000313" key="3">
    <source>
        <dbReference type="Proteomes" id="UP000035548"/>
    </source>
</evidence>
<protein>
    <recommendedName>
        <fullName evidence="1">DSBA-like thioredoxin domain-containing protein</fullName>
    </recommendedName>
</protein>
<dbReference type="PANTHER" id="PTHR13887">
    <property type="entry name" value="GLUTATHIONE S-TRANSFERASE KAPPA"/>
    <property type="match status" value="1"/>
</dbReference>
<dbReference type="EMBL" id="CP011546">
    <property type="protein sequence ID" value="AKK11119.1"/>
    <property type="molecule type" value="Genomic_DNA"/>
</dbReference>
<dbReference type="Pfam" id="PF01323">
    <property type="entry name" value="DSBA"/>
    <property type="match status" value="1"/>
</dbReference>
<dbReference type="InterPro" id="IPR001853">
    <property type="entry name" value="DSBA-like_thioredoxin_dom"/>
</dbReference>
<dbReference type="Proteomes" id="UP000035548">
    <property type="component" value="Chromosome"/>
</dbReference>
<name>A0A0G3HCW9_9CORY</name>